<dbReference type="EMBL" id="JAGFBU010000001">
    <property type="protein sequence ID" value="MBP4141382.1"/>
    <property type="molecule type" value="Genomic_DNA"/>
</dbReference>
<dbReference type="Proteomes" id="UP000674217">
    <property type="component" value="Unassembled WGS sequence"/>
</dbReference>
<comment type="caution">
    <text evidence="1">The sequence shown here is derived from an EMBL/GenBank/DDBJ whole genome shotgun (WGS) entry which is preliminary data.</text>
</comment>
<evidence type="ECO:0000313" key="2">
    <source>
        <dbReference type="Proteomes" id="UP000674217"/>
    </source>
</evidence>
<accession>A0ABS5CRZ0</accession>
<evidence type="ECO:0000313" key="1">
    <source>
        <dbReference type="EMBL" id="MBP4141382.1"/>
    </source>
</evidence>
<organism evidence="1 2">
    <name type="scientific">Flavobacterium flabelliforme</name>
    <dbReference type="NCBI Taxonomy" id="2816119"/>
    <lineage>
        <taxon>Bacteria</taxon>
        <taxon>Pseudomonadati</taxon>
        <taxon>Bacteroidota</taxon>
        <taxon>Flavobacteriia</taxon>
        <taxon>Flavobacteriales</taxon>
        <taxon>Flavobacteriaceae</taxon>
        <taxon>Flavobacterium</taxon>
    </lineage>
</organism>
<gene>
    <name evidence="1" type="ORF">J3S90_06155</name>
</gene>
<name>A0ABS5CRZ0_9FLAO</name>
<reference evidence="1 2" key="1">
    <citation type="submission" date="2021-03" db="EMBL/GenBank/DDBJ databases">
        <title>Flavobacterium Flabelliformis Sp. Nov. And Flavobacterium Geliluteum Sp. Nov., Two Novel Multidrug Resistant Psychrophilic Species Isolated From Antarctica.</title>
        <authorList>
            <person name="Kralova S."/>
            <person name="Busse H.J."/>
            <person name="Bezdicek M."/>
            <person name="Nykrynova M."/>
            <person name="Kroupova E."/>
            <person name="Krsek D."/>
            <person name="Sedlacek I."/>
        </authorList>
    </citation>
    <scope>NUCLEOTIDE SEQUENCE [LARGE SCALE GENOMIC DNA]</scope>
    <source>
        <strain evidence="1 2">P4023</strain>
    </source>
</reference>
<evidence type="ECO:0008006" key="3">
    <source>
        <dbReference type="Google" id="ProtNLM"/>
    </source>
</evidence>
<proteinExistence type="predicted"/>
<dbReference type="RefSeq" id="WP_210645473.1">
    <property type="nucleotide sequence ID" value="NZ_JAGFBU010000001.1"/>
</dbReference>
<protein>
    <recommendedName>
        <fullName evidence="3">Bacteriocin-type signal sequence-containing protein</fullName>
    </recommendedName>
</protein>
<sequence length="61" mass="6471">MLKTILKLQGAQELSKSEAKSINGGVTEECSRAISTGFALFKGGKPCPLDYYSLGGCCWPS</sequence>
<keyword evidence="2" id="KW-1185">Reference proteome</keyword>